<dbReference type="AlphaFoldDB" id="A0A9P7N7E4"/>
<evidence type="ECO:0000313" key="2">
    <source>
        <dbReference type="EMBL" id="KAG6000183.1"/>
    </source>
</evidence>
<sequence>MAPWGYRNRSATAQFENEADQIFQGEIALRAHDAAAAGFPAYIIPRNLDQNLSELPRRLAGLKVGVPRAKLITNPNDLRMLGLDDPIFKCIAVAAQFGLDLLHSRCGFRSLKLTGIKILELRKEEDDEDDEDDHGPEPDRNMEPTQSFLQRTVEDFPVVIVRDLKGINGRTTKGDWSPDAPHQAAIIEINVVLVNMFIEALESLQNNVQPGNMEMSEGLRWERFRTILFRIGATIAHELCHIHTHYLIRDRILHTPPAVSYGPYTNEIVGESGRYWESLTFGGYIDMRMGSGMERVAVRHGLGDKTAIIGPHAIAKMVHRDFTDLPLLDRGGWEQEDSINARNAYDWKQKYGDIFPQEEDGQDRTRPDPEELSDEMVRYLLVRRNNESHTIMSDNLRSFALHCNAQLARNSNFSWRVGAAAAS</sequence>
<dbReference type="Proteomes" id="UP000748025">
    <property type="component" value="Unassembled WGS sequence"/>
</dbReference>
<keyword evidence="3" id="KW-1185">Reference proteome</keyword>
<dbReference type="OrthoDB" id="5290015at2759"/>
<name>A0A9P7N7E4_9HYPO</name>
<proteinExistence type="predicted"/>
<reference evidence="2" key="1">
    <citation type="journal article" date="2020" name="bioRxiv">
        <title>Whole genome comparisons of ergot fungi reveals the divergence and evolution of species within the genus Claviceps are the result of varying mechanisms driving genome evolution and host range expansion.</title>
        <authorList>
            <person name="Wyka S.A."/>
            <person name="Mondo S.J."/>
            <person name="Liu M."/>
            <person name="Dettman J."/>
            <person name="Nalam V."/>
            <person name="Broders K.D."/>
        </authorList>
    </citation>
    <scope>NUCLEOTIDE SEQUENCE</scope>
    <source>
        <strain evidence="2">CCC 602</strain>
    </source>
</reference>
<protein>
    <submittedName>
        <fullName evidence="2">Uncharacterized protein</fullName>
    </submittedName>
</protein>
<dbReference type="EMBL" id="SRPW01001555">
    <property type="protein sequence ID" value="KAG6000183.1"/>
    <property type="molecule type" value="Genomic_DNA"/>
</dbReference>
<feature type="region of interest" description="Disordered" evidence="1">
    <location>
        <begin position="124"/>
        <end position="147"/>
    </location>
</feature>
<evidence type="ECO:0000313" key="3">
    <source>
        <dbReference type="Proteomes" id="UP000748025"/>
    </source>
</evidence>
<comment type="caution">
    <text evidence="2">The sequence shown here is derived from an EMBL/GenBank/DDBJ whole genome shotgun (WGS) entry which is preliminary data.</text>
</comment>
<feature type="compositionally biased region" description="Acidic residues" evidence="1">
    <location>
        <begin position="125"/>
        <end position="134"/>
    </location>
</feature>
<evidence type="ECO:0000256" key="1">
    <source>
        <dbReference type="SAM" id="MobiDB-lite"/>
    </source>
</evidence>
<accession>A0A9P7N7E4</accession>
<gene>
    <name evidence="2" type="ORF">E4U43_001673</name>
</gene>
<organism evidence="2 3">
    <name type="scientific">Claviceps pusilla</name>
    <dbReference type="NCBI Taxonomy" id="123648"/>
    <lineage>
        <taxon>Eukaryota</taxon>
        <taxon>Fungi</taxon>
        <taxon>Dikarya</taxon>
        <taxon>Ascomycota</taxon>
        <taxon>Pezizomycotina</taxon>
        <taxon>Sordariomycetes</taxon>
        <taxon>Hypocreomycetidae</taxon>
        <taxon>Hypocreales</taxon>
        <taxon>Clavicipitaceae</taxon>
        <taxon>Claviceps</taxon>
    </lineage>
</organism>